<dbReference type="PROSITE" id="PS00615">
    <property type="entry name" value="C_TYPE_LECTIN_1"/>
    <property type="match status" value="1"/>
</dbReference>
<gene>
    <name evidence="6" type="ORF">KC01_LOCUS29597</name>
</gene>
<feature type="compositionally biased region" description="Basic and acidic residues" evidence="4">
    <location>
        <begin position="709"/>
        <end position="727"/>
    </location>
</feature>
<dbReference type="InterPro" id="IPR036872">
    <property type="entry name" value="CH_dom_sf"/>
</dbReference>
<dbReference type="Gene3D" id="1.10.418.10">
    <property type="entry name" value="Calponin-like domain"/>
    <property type="match status" value="1"/>
</dbReference>
<dbReference type="Proteomes" id="UP001497482">
    <property type="component" value="Chromosome 3"/>
</dbReference>
<feature type="region of interest" description="Disordered" evidence="4">
    <location>
        <begin position="387"/>
        <end position="487"/>
    </location>
</feature>
<evidence type="ECO:0000256" key="4">
    <source>
        <dbReference type="SAM" id="MobiDB-lite"/>
    </source>
</evidence>
<name>A0AAV2LKN4_KNICA</name>
<dbReference type="AlphaFoldDB" id="A0AAV2LKN4"/>
<feature type="compositionally biased region" description="Polar residues" evidence="4">
    <location>
        <begin position="646"/>
        <end position="655"/>
    </location>
</feature>
<feature type="region of interest" description="Disordered" evidence="4">
    <location>
        <begin position="709"/>
        <end position="753"/>
    </location>
</feature>
<sequence length="1013" mass="117955">MVRNTSMEYVNIPRRPRPISNSDKKLLQLVLLSFGLLCILQATINVSLRVYLHYSEPEENITELDGTWKNVTNQKRPNFDRYFRDGWLYFNTSLYYISTVKKTWERSRMFCRQRDADLIVINSRNEQEFTRKFHRYMWIGLKNSSEGWMWVDGTPLTTSFWGPGEPNQGAMEDCAEVRFFEVDDTWNDRKCDDENDWICEKNSLLPPVVSSLMGTQEVDRDWVDVANELLSKCHLSLRLRKLTNCDAHVFVALYESILGEKVPDYIIDPRCQEDDIHNVQSVIDSLSLDYLQISLSHITGENVVRGHKESIENLLEIFDGLLEYLNEDTSEESLNSEPSPNEEVQSEEKEPEGASVSSGESDAQSSNGSHQPNAEDVVTNDEIQASEPLSPPICRADSPQSNTIPSAVPLRPPSQSHGPHPKTAGLHTTAAEAGADQAPVQLPETVPGSELDSQINSAALSERSSSRQNGNNKNTKTLEVTNGGPQKVLFHTQPDVLFLTLQNETRSTDSSPSDTEEDLDAVYHRKMHNRRTSHRDRARRGEEDAEPLSSRRQRNKKNEEELHKISENLSHRLEELDMMLKRVLCEPGQSREDHHSPDAPKEQGRMSHQRSDSEPECSHPGRSASPRQPPQRTTVEDAFFVDDGRQSNVVPSDPSQRGKPAHKLSQRKLCRYLLNKMYQEELEKCEDKQTARLDRERRRALEAEREYRETILKDASKTHKFTPDKRKPQQRSAPASGRRPRDTPRKEPDLKVKDNDLLPVLAEELPHLHVSSRVLRQMWEEQMQQVDRLHAMSSPRKQRCNKVSQQLEEAHRKHNLLVGIHRKDQEHSRRLRDFKERIQQQKSTQSQLREQRQQIARAKKYHSDFHVQHRARLMKARTKEERMFRQLFEDGLSVQKDRLLEQRAFAREQQQEQQRRQENFIKSMENYYKDQFSLMAEKLAQERQDIQVRKKAQEKALLKMKRELRSRMEREIKELQKIIVENDEDEHFQDLDVQRLRNRIHLASFNYSTSYLQ</sequence>
<dbReference type="SUPFAM" id="SSF56436">
    <property type="entry name" value="C-type lectin-like"/>
    <property type="match status" value="1"/>
</dbReference>
<feature type="coiled-coil region" evidence="3">
    <location>
        <begin position="896"/>
        <end position="985"/>
    </location>
</feature>
<keyword evidence="2" id="KW-1015">Disulfide bond</keyword>
<feature type="region of interest" description="Disordered" evidence="4">
    <location>
        <begin position="587"/>
        <end position="664"/>
    </location>
</feature>
<feature type="compositionally biased region" description="Basic and acidic residues" evidence="4">
    <location>
        <begin position="587"/>
        <end position="619"/>
    </location>
</feature>
<dbReference type="GO" id="GO:0030246">
    <property type="term" value="F:carbohydrate binding"/>
    <property type="evidence" value="ECO:0007669"/>
    <property type="project" value="UniProtKB-KW"/>
</dbReference>
<protein>
    <recommendedName>
        <fullName evidence="5">C-type lectin domain-containing protein</fullName>
    </recommendedName>
</protein>
<feature type="domain" description="C-type lectin" evidence="5">
    <location>
        <begin position="90"/>
        <end position="200"/>
    </location>
</feature>
<proteinExistence type="predicted"/>
<dbReference type="SMART" id="SM00034">
    <property type="entry name" value="CLECT"/>
    <property type="match status" value="1"/>
</dbReference>
<reference evidence="6 7" key="1">
    <citation type="submission" date="2024-04" db="EMBL/GenBank/DDBJ databases">
        <authorList>
            <person name="Waldvogel A.-M."/>
            <person name="Schoenle A."/>
        </authorList>
    </citation>
    <scope>NUCLEOTIDE SEQUENCE [LARGE SCALE GENOMIC DNA]</scope>
</reference>
<feature type="region of interest" description="Disordered" evidence="4">
    <location>
        <begin position="501"/>
        <end position="562"/>
    </location>
</feature>
<feature type="compositionally biased region" description="Low complexity" evidence="4">
    <location>
        <begin position="504"/>
        <end position="513"/>
    </location>
</feature>
<evidence type="ECO:0000256" key="3">
    <source>
        <dbReference type="SAM" id="Coils"/>
    </source>
</evidence>
<dbReference type="InterPro" id="IPR016187">
    <property type="entry name" value="CTDL_fold"/>
</dbReference>
<feature type="compositionally biased region" description="Basic residues" evidence="4">
    <location>
        <begin position="524"/>
        <end position="538"/>
    </location>
</feature>
<evidence type="ECO:0000259" key="5">
    <source>
        <dbReference type="PROSITE" id="PS50041"/>
    </source>
</evidence>
<dbReference type="InterPro" id="IPR033989">
    <property type="entry name" value="CD209-like_CTLD"/>
</dbReference>
<keyword evidence="3" id="KW-0175">Coiled coil</keyword>
<evidence type="ECO:0000256" key="1">
    <source>
        <dbReference type="ARBA" id="ARBA00022734"/>
    </source>
</evidence>
<evidence type="ECO:0000256" key="2">
    <source>
        <dbReference type="ARBA" id="ARBA00023157"/>
    </source>
</evidence>
<dbReference type="Gene3D" id="3.10.100.10">
    <property type="entry name" value="Mannose-Binding Protein A, subunit A"/>
    <property type="match status" value="1"/>
</dbReference>
<dbReference type="CDD" id="cd03590">
    <property type="entry name" value="CLECT_DC-SIGN_like"/>
    <property type="match status" value="1"/>
</dbReference>
<feature type="compositionally biased region" description="Low complexity" evidence="4">
    <location>
        <begin position="332"/>
        <end position="343"/>
    </location>
</feature>
<feature type="compositionally biased region" description="Polar residues" evidence="4">
    <location>
        <begin position="355"/>
        <end position="372"/>
    </location>
</feature>
<dbReference type="PANTHER" id="PTHR22545">
    <property type="entry name" value="CENTROSOMAL PROTEIN OF 95 KDA"/>
    <property type="match status" value="1"/>
</dbReference>
<dbReference type="GO" id="GO:0000922">
    <property type="term" value="C:spindle pole"/>
    <property type="evidence" value="ECO:0007669"/>
    <property type="project" value="InterPro"/>
</dbReference>
<organism evidence="6 7">
    <name type="scientific">Knipowitschia caucasica</name>
    <name type="common">Caucasian dwarf goby</name>
    <name type="synonym">Pomatoschistus caucasicus</name>
    <dbReference type="NCBI Taxonomy" id="637954"/>
    <lineage>
        <taxon>Eukaryota</taxon>
        <taxon>Metazoa</taxon>
        <taxon>Chordata</taxon>
        <taxon>Craniata</taxon>
        <taxon>Vertebrata</taxon>
        <taxon>Euteleostomi</taxon>
        <taxon>Actinopterygii</taxon>
        <taxon>Neopterygii</taxon>
        <taxon>Teleostei</taxon>
        <taxon>Neoteleostei</taxon>
        <taxon>Acanthomorphata</taxon>
        <taxon>Gobiaria</taxon>
        <taxon>Gobiiformes</taxon>
        <taxon>Gobioidei</taxon>
        <taxon>Gobiidae</taxon>
        <taxon>Gobiinae</taxon>
        <taxon>Knipowitschia</taxon>
    </lineage>
</organism>
<dbReference type="PROSITE" id="PS50041">
    <property type="entry name" value="C_TYPE_LECTIN_2"/>
    <property type="match status" value="1"/>
</dbReference>
<feature type="compositionally biased region" description="Polar residues" evidence="4">
    <location>
        <begin position="451"/>
        <end position="484"/>
    </location>
</feature>
<dbReference type="GO" id="GO:0005813">
    <property type="term" value="C:centrosome"/>
    <property type="evidence" value="ECO:0007669"/>
    <property type="project" value="InterPro"/>
</dbReference>
<evidence type="ECO:0000313" key="6">
    <source>
        <dbReference type="EMBL" id="CAL1601690.1"/>
    </source>
</evidence>
<evidence type="ECO:0000313" key="7">
    <source>
        <dbReference type="Proteomes" id="UP001497482"/>
    </source>
</evidence>
<dbReference type="InterPro" id="IPR018378">
    <property type="entry name" value="C-type_lectin_CS"/>
</dbReference>
<dbReference type="InterPro" id="IPR026619">
    <property type="entry name" value="CEP95"/>
</dbReference>
<dbReference type="InterPro" id="IPR044039">
    <property type="entry name" value="DUF5745"/>
</dbReference>
<dbReference type="InterPro" id="IPR001304">
    <property type="entry name" value="C-type_lectin-like"/>
</dbReference>
<keyword evidence="7" id="KW-1185">Reference proteome</keyword>
<dbReference type="Pfam" id="PF00059">
    <property type="entry name" value="Lectin_C"/>
    <property type="match status" value="1"/>
</dbReference>
<keyword evidence="1" id="KW-0430">Lectin</keyword>
<accession>A0AAV2LKN4</accession>
<dbReference type="PANTHER" id="PTHR22545:SF0">
    <property type="entry name" value="CENTROSOMAL PROTEIN OF 95 KDA"/>
    <property type="match status" value="1"/>
</dbReference>
<dbReference type="Pfam" id="PF19016">
    <property type="entry name" value="DUF5745"/>
    <property type="match status" value="1"/>
</dbReference>
<feature type="region of interest" description="Disordered" evidence="4">
    <location>
        <begin position="329"/>
        <end position="374"/>
    </location>
</feature>
<dbReference type="EMBL" id="OZ035825">
    <property type="protein sequence ID" value="CAL1601690.1"/>
    <property type="molecule type" value="Genomic_DNA"/>
</dbReference>
<feature type="region of interest" description="Disordered" evidence="4">
    <location>
        <begin position="838"/>
        <end position="863"/>
    </location>
</feature>
<feature type="compositionally biased region" description="Basic and acidic residues" evidence="4">
    <location>
        <begin position="739"/>
        <end position="753"/>
    </location>
</feature>
<dbReference type="InterPro" id="IPR016186">
    <property type="entry name" value="C-type_lectin-like/link_sf"/>
</dbReference>